<dbReference type="PANTHER" id="PTHR30303">
    <property type="entry name" value="HYDROGENASE ISOENZYMES FORMATION PROTEIN HYPE"/>
    <property type="match status" value="1"/>
</dbReference>
<reference evidence="4" key="1">
    <citation type="journal article" date="2020" name="mSystems">
        <title>Genome- and Community-Level Interaction Insights into Carbon Utilization and Element Cycling Functions of Hydrothermarchaeota in Hydrothermal Sediment.</title>
        <authorList>
            <person name="Zhou Z."/>
            <person name="Liu Y."/>
            <person name="Xu W."/>
            <person name="Pan J."/>
            <person name="Luo Z.H."/>
            <person name="Li M."/>
        </authorList>
    </citation>
    <scope>NUCLEOTIDE SEQUENCE [LARGE SCALE GENOMIC DNA]</scope>
    <source>
        <strain evidence="4">SpSt-961</strain>
    </source>
</reference>
<comment type="similarity">
    <text evidence="1">Belongs to the HypE family.</text>
</comment>
<dbReference type="NCBIfam" id="TIGR02124">
    <property type="entry name" value="hypE"/>
    <property type="match status" value="1"/>
</dbReference>
<sequence>MKGNFITLSHGSGGLLTNKLIKELILKYFPDPVLKKLEDSAELNMKEKRVAFTTDSYVINPIFFPGGDIGKLAICGTINDLAVKGSVPEYISFSIIIEEGLDFIELERILRSSANVAKRAGVRIVCGDTKVVEKGKADKIFITTSGIGTIKKKLAKEFIKPNDLIIISGTIGEHGIAIMNERLNLNLKADFKSDCAPLNLVTNKIFERDFDIHFMRDPTRGGVVGILNEAIEGSNLGIVLEESCLPIRPEVKGACEILGLDPLYIANEGKFIAFVPPSSADALLKFLKKFKLTRNARIIGGVTKRLKGVWLKTEIGGMRPLLLLEAEGLPRIC</sequence>
<organism evidence="4">
    <name type="scientific">candidate division WOR-3 bacterium</name>
    <dbReference type="NCBI Taxonomy" id="2052148"/>
    <lineage>
        <taxon>Bacteria</taxon>
        <taxon>Bacteria division WOR-3</taxon>
    </lineage>
</organism>
<name>A0A7V3RIL5_UNCW3</name>
<dbReference type="PANTHER" id="PTHR30303:SF0">
    <property type="entry name" value="CARBAMOYL DEHYDRATASE HYPE"/>
    <property type="match status" value="1"/>
</dbReference>
<dbReference type="InterPro" id="IPR010918">
    <property type="entry name" value="PurM-like_C_dom"/>
</dbReference>
<evidence type="ECO:0000259" key="2">
    <source>
        <dbReference type="Pfam" id="PF00586"/>
    </source>
</evidence>
<dbReference type="EMBL" id="DTOZ01000191">
    <property type="protein sequence ID" value="HGE78933.1"/>
    <property type="molecule type" value="Genomic_DNA"/>
</dbReference>
<dbReference type="Pfam" id="PF02769">
    <property type="entry name" value="AIRS_C"/>
    <property type="match status" value="1"/>
</dbReference>
<dbReference type="GO" id="GO:0051604">
    <property type="term" value="P:protein maturation"/>
    <property type="evidence" value="ECO:0007669"/>
    <property type="project" value="TreeGrafter"/>
</dbReference>
<dbReference type="Gene3D" id="3.30.1330.10">
    <property type="entry name" value="PurM-like, N-terminal domain"/>
    <property type="match status" value="1"/>
</dbReference>
<dbReference type="PIRSF" id="PIRSF005644">
    <property type="entry name" value="Hdrgns_mtr_HypE"/>
    <property type="match status" value="1"/>
</dbReference>
<dbReference type="InterPro" id="IPR036921">
    <property type="entry name" value="PurM-like_N_sf"/>
</dbReference>
<dbReference type="InterPro" id="IPR011854">
    <property type="entry name" value="HypE"/>
</dbReference>
<protein>
    <submittedName>
        <fullName evidence="4">Hydrogenase expression/formation protein HypE</fullName>
    </submittedName>
</protein>
<dbReference type="SUPFAM" id="SSF55326">
    <property type="entry name" value="PurM N-terminal domain-like"/>
    <property type="match status" value="1"/>
</dbReference>
<dbReference type="InterPro" id="IPR016188">
    <property type="entry name" value="PurM-like_N"/>
</dbReference>
<dbReference type="Gene3D" id="3.90.650.10">
    <property type="entry name" value="PurM-like C-terminal domain"/>
    <property type="match status" value="1"/>
</dbReference>
<dbReference type="AlphaFoldDB" id="A0A7V3RIL5"/>
<evidence type="ECO:0000313" key="4">
    <source>
        <dbReference type="EMBL" id="HGE78933.1"/>
    </source>
</evidence>
<accession>A0A7V3RIL5</accession>
<feature type="domain" description="PurM-like C-terminal" evidence="3">
    <location>
        <begin position="160"/>
        <end position="305"/>
    </location>
</feature>
<evidence type="ECO:0000259" key="3">
    <source>
        <dbReference type="Pfam" id="PF02769"/>
    </source>
</evidence>
<dbReference type="SUPFAM" id="SSF56042">
    <property type="entry name" value="PurM C-terminal domain-like"/>
    <property type="match status" value="1"/>
</dbReference>
<comment type="caution">
    <text evidence="4">The sequence shown here is derived from an EMBL/GenBank/DDBJ whole genome shotgun (WGS) entry which is preliminary data.</text>
</comment>
<dbReference type="InterPro" id="IPR036676">
    <property type="entry name" value="PurM-like_C_sf"/>
</dbReference>
<dbReference type="Pfam" id="PF00586">
    <property type="entry name" value="AIRS"/>
    <property type="match status" value="1"/>
</dbReference>
<gene>
    <name evidence="4" type="primary">hypE</name>
    <name evidence="4" type="ORF">ENX68_08095</name>
</gene>
<evidence type="ECO:0000256" key="1">
    <source>
        <dbReference type="ARBA" id="ARBA00006243"/>
    </source>
</evidence>
<proteinExistence type="inferred from homology"/>
<feature type="domain" description="PurM-like N-terminal" evidence="2">
    <location>
        <begin position="39"/>
        <end position="150"/>
    </location>
</feature>
<dbReference type="CDD" id="cd02197">
    <property type="entry name" value="HypE"/>
    <property type="match status" value="1"/>
</dbReference>